<gene>
    <name evidence="1" type="ORF">Adu01nite_94740</name>
</gene>
<evidence type="ECO:0000313" key="1">
    <source>
        <dbReference type="EMBL" id="GIE08124.1"/>
    </source>
</evidence>
<name>A0ABQ3ZE55_9ACTN</name>
<dbReference type="EMBL" id="BOML01000104">
    <property type="protein sequence ID" value="GIE08124.1"/>
    <property type="molecule type" value="Genomic_DNA"/>
</dbReference>
<dbReference type="Proteomes" id="UP000637628">
    <property type="component" value="Unassembled WGS sequence"/>
</dbReference>
<comment type="caution">
    <text evidence="1">The sequence shown here is derived from an EMBL/GenBank/DDBJ whole genome shotgun (WGS) entry which is preliminary data.</text>
</comment>
<organism evidence="1 2">
    <name type="scientific">Paractinoplanes durhamensis</name>
    <dbReference type="NCBI Taxonomy" id="113563"/>
    <lineage>
        <taxon>Bacteria</taxon>
        <taxon>Bacillati</taxon>
        <taxon>Actinomycetota</taxon>
        <taxon>Actinomycetes</taxon>
        <taxon>Micromonosporales</taxon>
        <taxon>Micromonosporaceae</taxon>
        <taxon>Paractinoplanes</taxon>
    </lineage>
</organism>
<accession>A0ABQ3ZE55</accession>
<proteinExistence type="predicted"/>
<reference evidence="1 2" key="1">
    <citation type="submission" date="2021-01" db="EMBL/GenBank/DDBJ databases">
        <title>Whole genome shotgun sequence of Actinoplanes durhamensis NBRC 14914.</title>
        <authorList>
            <person name="Komaki H."/>
            <person name="Tamura T."/>
        </authorList>
    </citation>
    <scope>NUCLEOTIDE SEQUENCE [LARGE SCALE GENOMIC DNA]</scope>
    <source>
        <strain evidence="1 2">NBRC 14914</strain>
    </source>
</reference>
<dbReference type="RefSeq" id="WP_203735957.1">
    <property type="nucleotide sequence ID" value="NZ_BAAATX010000078.1"/>
</dbReference>
<sequence>MAAIDGATRGSRYADQRHYVVPANLADLRGPAGGQVTLDRSLDWSGDSTYDLDDPGDLQLMYQTVLNQAATTEDLSRWINADTLRRVWPVLWLPARLRALWQARFTELTAPPQALAS</sequence>
<protein>
    <submittedName>
        <fullName evidence="1">Uncharacterized protein</fullName>
    </submittedName>
</protein>
<keyword evidence="2" id="KW-1185">Reference proteome</keyword>
<evidence type="ECO:0000313" key="2">
    <source>
        <dbReference type="Proteomes" id="UP000637628"/>
    </source>
</evidence>